<dbReference type="OrthoDB" id="9805976at2"/>
<dbReference type="AlphaFoldDB" id="A0A415E496"/>
<name>A0A415E496_9FIRM</name>
<dbReference type="RefSeq" id="WP_118335153.1">
    <property type="nucleotide sequence ID" value="NZ_AP025567.1"/>
</dbReference>
<reference evidence="1 2" key="1">
    <citation type="submission" date="2018-08" db="EMBL/GenBank/DDBJ databases">
        <title>A genome reference for cultivated species of the human gut microbiota.</title>
        <authorList>
            <person name="Zou Y."/>
            <person name="Xue W."/>
            <person name="Luo G."/>
        </authorList>
    </citation>
    <scope>NUCLEOTIDE SEQUENCE [LARGE SCALE GENOMIC DNA]</scope>
    <source>
        <strain evidence="1 2">AM07-24</strain>
    </source>
</reference>
<dbReference type="SUPFAM" id="SSF52218">
    <property type="entry name" value="Flavoproteins"/>
    <property type="match status" value="1"/>
</dbReference>
<protein>
    <submittedName>
        <fullName evidence="1">Flavodoxin family protein</fullName>
    </submittedName>
</protein>
<organism evidence="1 2">
    <name type="scientific">Emergencia timonensis</name>
    <dbReference type="NCBI Taxonomy" id="1776384"/>
    <lineage>
        <taxon>Bacteria</taxon>
        <taxon>Bacillati</taxon>
        <taxon>Bacillota</taxon>
        <taxon>Clostridia</taxon>
        <taxon>Peptostreptococcales</taxon>
        <taxon>Anaerovoracaceae</taxon>
        <taxon>Emergencia</taxon>
    </lineage>
</organism>
<accession>A0A415E496</accession>
<comment type="caution">
    <text evidence="1">The sequence shown here is derived from an EMBL/GenBank/DDBJ whole genome shotgun (WGS) entry which is preliminary data.</text>
</comment>
<dbReference type="Proteomes" id="UP000284841">
    <property type="component" value="Unassembled WGS sequence"/>
</dbReference>
<dbReference type="EMBL" id="QRMS01000002">
    <property type="protein sequence ID" value="RHJ88477.1"/>
    <property type="molecule type" value="Genomic_DNA"/>
</dbReference>
<dbReference type="InterPro" id="IPR029039">
    <property type="entry name" value="Flavoprotein-like_sf"/>
</dbReference>
<gene>
    <name evidence="1" type="ORF">DW099_08825</name>
</gene>
<dbReference type="Gene3D" id="3.40.50.360">
    <property type="match status" value="1"/>
</dbReference>
<dbReference type="STRING" id="1776384.GCA_900086585_04116"/>
<sequence length="157" mass="18516">MNTLMIREFGDFRIPDSNCFDLTKTNIADCIGCWTCWWKTPGICIHEDLADFYRSYINADKVIIFAKLENGFVSSKLKTLLDRMIPLFLPYTIFEKGGTWHVPRYPKYPAIEFYFNYEFEEEADAHILHDYIHKVIEQFHSKEICIGHVSQFQEASL</sequence>
<keyword evidence="2" id="KW-1185">Reference proteome</keyword>
<evidence type="ECO:0000313" key="2">
    <source>
        <dbReference type="Proteomes" id="UP000284841"/>
    </source>
</evidence>
<proteinExistence type="predicted"/>
<evidence type="ECO:0000313" key="1">
    <source>
        <dbReference type="EMBL" id="RHJ88477.1"/>
    </source>
</evidence>